<keyword evidence="4" id="KW-1185">Reference proteome</keyword>
<accession>A0A5C2S1M5</accession>
<protein>
    <submittedName>
        <fullName evidence="3">Uncharacterized protein</fullName>
    </submittedName>
</protein>
<keyword evidence="2" id="KW-1133">Transmembrane helix</keyword>
<dbReference type="AlphaFoldDB" id="A0A5C2S1M5"/>
<keyword evidence="2" id="KW-0812">Transmembrane</keyword>
<name>A0A5C2S1M5_9APHY</name>
<reference evidence="3" key="1">
    <citation type="journal article" date="2018" name="Genome Biol. Evol.">
        <title>Genomics and development of Lentinus tigrinus, a white-rot wood-decaying mushroom with dimorphic fruiting bodies.</title>
        <authorList>
            <person name="Wu B."/>
            <person name="Xu Z."/>
            <person name="Knudson A."/>
            <person name="Carlson A."/>
            <person name="Chen N."/>
            <person name="Kovaka S."/>
            <person name="LaButti K."/>
            <person name="Lipzen A."/>
            <person name="Pennachio C."/>
            <person name="Riley R."/>
            <person name="Schakwitz W."/>
            <person name="Umezawa K."/>
            <person name="Ohm R.A."/>
            <person name="Grigoriev I.V."/>
            <person name="Nagy L.G."/>
            <person name="Gibbons J."/>
            <person name="Hibbett D."/>
        </authorList>
    </citation>
    <scope>NUCLEOTIDE SEQUENCE [LARGE SCALE GENOMIC DNA]</scope>
    <source>
        <strain evidence="3">ALCF2SS1-6</strain>
    </source>
</reference>
<evidence type="ECO:0000256" key="1">
    <source>
        <dbReference type="SAM" id="MobiDB-lite"/>
    </source>
</evidence>
<evidence type="ECO:0000256" key="2">
    <source>
        <dbReference type="SAM" id="Phobius"/>
    </source>
</evidence>
<dbReference type="Proteomes" id="UP000313359">
    <property type="component" value="Unassembled WGS sequence"/>
</dbReference>
<feature type="region of interest" description="Disordered" evidence="1">
    <location>
        <begin position="1"/>
        <end position="21"/>
    </location>
</feature>
<organism evidence="3 4">
    <name type="scientific">Lentinus tigrinus ALCF2SS1-6</name>
    <dbReference type="NCBI Taxonomy" id="1328759"/>
    <lineage>
        <taxon>Eukaryota</taxon>
        <taxon>Fungi</taxon>
        <taxon>Dikarya</taxon>
        <taxon>Basidiomycota</taxon>
        <taxon>Agaricomycotina</taxon>
        <taxon>Agaricomycetes</taxon>
        <taxon>Polyporales</taxon>
        <taxon>Polyporaceae</taxon>
        <taxon>Lentinus</taxon>
    </lineage>
</organism>
<sequence>MAFLTRRQAQLDSDISETEGAASSDGQLDAIIGGAAAGSVVLILIAIFIGYWLVKRRARRQSALSYIVINDAESRPPLEAPRRARRRSLVLSLGDIPYHSSSPTSEKPLPPLPAAGTLLSSDAFTVTPMAAAFSPSVAVGKTWPYSEKSSGSFESALSMVPSPPPPTRTKLRLARMITVKRPPPIDIERAQAATVEQAVDSGLRLADSAIVPPPYTPT</sequence>
<evidence type="ECO:0000313" key="3">
    <source>
        <dbReference type="EMBL" id="RPD57271.1"/>
    </source>
</evidence>
<dbReference type="OrthoDB" id="2754761at2759"/>
<proteinExistence type="predicted"/>
<gene>
    <name evidence="3" type="ORF">L227DRAFT_655674</name>
</gene>
<evidence type="ECO:0000313" key="4">
    <source>
        <dbReference type="Proteomes" id="UP000313359"/>
    </source>
</evidence>
<keyword evidence="2" id="KW-0472">Membrane</keyword>
<feature type="transmembrane region" description="Helical" evidence="2">
    <location>
        <begin position="30"/>
        <end position="54"/>
    </location>
</feature>
<dbReference type="EMBL" id="ML122282">
    <property type="protein sequence ID" value="RPD57271.1"/>
    <property type="molecule type" value="Genomic_DNA"/>
</dbReference>